<dbReference type="Proteomes" id="UP000183299">
    <property type="component" value="Unassembled WGS sequence"/>
</dbReference>
<keyword evidence="6" id="KW-0573">Peptidoglycan synthesis</keyword>
<evidence type="ECO:0000256" key="3">
    <source>
        <dbReference type="ARBA" id="ARBA00022679"/>
    </source>
</evidence>
<dbReference type="GO" id="GO:0032153">
    <property type="term" value="C:cell division site"/>
    <property type="evidence" value="ECO:0007669"/>
    <property type="project" value="TreeGrafter"/>
</dbReference>
<keyword evidence="3" id="KW-0808">Transferase</keyword>
<dbReference type="PANTHER" id="PTHR30474">
    <property type="entry name" value="CELL CYCLE PROTEIN"/>
    <property type="match status" value="1"/>
</dbReference>
<dbReference type="GO" id="GO:0009252">
    <property type="term" value="P:peptidoglycan biosynthetic process"/>
    <property type="evidence" value="ECO:0007669"/>
    <property type="project" value="UniProtKB-KW"/>
</dbReference>
<evidence type="ECO:0000313" key="18">
    <source>
        <dbReference type="Proteomes" id="UP000183299"/>
    </source>
</evidence>
<evidence type="ECO:0000256" key="11">
    <source>
        <dbReference type="ARBA" id="ARBA00038053"/>
    </source>
</evidence>
<feature type="transmembrane region" description="Helical" evidence="16">
    <location>
        <begin position="153"/>
        <end position="171"/>
    </location>
</feature>
<keyword evidence="17" id="KW-0131">Cell cycle</keyword>
<comment type="similarity">
    <text evidence="11">Belongs to the SEDS family. FtsW subfamily.</text>
</comment>
<feature type="transmembrane region" description="Helical" evidence="16">
    <location>
        <begin position="273"/>
        <end position="298"/>
    </location>
</feature>
<keyword evidence="7 16" id="KW-1133">Transmembrane helix</keyword>
<keyword evidence="17" id="KW-0132">Cell division</keyword>
<dbReference type="AlphaFoldDB" id="A0A1I3VLC7"/>
<evidence type="ECO:0000256" key="1">
    <source>
        <dbReference type="ARBA" id="ARBA00004141"/>
    </source>
</evidence>
<name>A0A1I3VLC7_9RHOB</name>
<dbReference type="STRING" id="576117.SAMN04488138_11616"/>
<keyword evidence="4 16" id="KW-0812">Transmembrane</keyword>
<dbReference type="InterPro" id="IPR001182">
    <property type="entry name" value="FtsW/RodA"/>
</dbReference>
<evidence type="ECO:0000256" key="16">
    <source>
        <dbReference type="SAM" id="Phobius"/>
    </source>
</evidence>
<evidence type="ECO:0000256" key="2">
    <source>
        <dbReference type="ARBA" id="ARBA00022676"/>
    </source>
</evidence>
<evidence type="ECO:0000256" key="5">
    <source>
        <dbReference type="ARBA" id="ARBA00022960"/>
    </source>
</evidence>
<protein>
    <recommendedName>
        <fullName evidence="12">Probable peptidoglycan glycosyltransferase FtsW</fullName>
        <ecNumber evidence="14">2.4.99.28</ecNumber>
    </recommendedName>
    <alternativeName>
        <fullName evidence="13">Cell division protein FtsW</fullName>
    </alternativeName>
    <alternativeName>
        <fullName evidence="10">Cell wall polymerase</fullName>
    </alternativeName>
    <alternativeName>
        <fullName evidence="9">Peptidoglycan polymerase</fullName>
    </alternativeName>
</protein>
<gene>
    <name evidence="17" type="ORF">SAMN04488138_11616</name>
</gene>
<accession>A0A1I3VLC7</accession>
<organism evidence="17 18">
    <name type="scientific">Celeribacter halophilus</name>
    <dbReference type="NCBI Taxonomy" id="576117"/>
    <lineage>
        <taxon>Bacteria</taxon>
        <taxon>Pseudomonadati</taxon>
        <taxon>Pseudomonadota</taxon>
        <taxon>Alphaproteobacteria</taxon>
        <taxon>Rhodobacterales</taxon>
        <taxon>Roseobacteraceae</taxon>
        <taxon>Celeribacter</taxon>
    </lineage>
</organism>
<evidence type="ECO:0000256" key="8">
    <source>
        <dbReference type="ARBA" id="ARBA00023136"/>
    </source>
</evidence>
<comment type="catalytic activity">
    <reaction evidence="15">
        <text>[GlcNAc-(1-&gt;4)-Mur2Ac(oyl-L-Ala-gamma-D-Glu-L-Lys-D-Ala-D-Ala)](n)-di-trans,octa-cis-undecaprenyl diphosphate + beta-D-GlcNAc-(1-&gt;4)-Mur2Ac(oyl-L-Ala-gamma-D-Glu-L-Lys-D-Ala-D-Ala)-di-trans,octa-cis-undecaprenyl diphosphate = [GlcNAc-(1-&gt;4)-Mur2Ac(oyl-L-Ala-gamma-D-Glu-L-Lys-D-Ala-D-Ala)](n+1)-di-trans,octa-cis-undecaprenyl diphosphate + di-trans,octa-cis-undecaprenyl diphosphate + H(+)</text>
        <dbReference type="Rhea" id="RHEA:23708"/>
        <dbReference type="Rhea" id="RHEA-COMP:9602"/>
        <dbReference type="Rhea" id="RHEA-COMP:9603"/>
        <dbReference type="ChEBI" id="CHEBI:15378"/>
        <dbReference type="ChEBI" id="CHEBI:58405"/>
        <dbReference type="ChEBI" id="CHEBI:60033"/>
        <dbReference type="ChEBI" id="CHEBI:78435"/>
        <dbReference type="EC" id="2.4.99.28"/>
    </reaction>
</comment>
<keyword evidence="5" id="KW-0133">Cell shape</keyword>
<evidence type="ECO:0000256" key="4">
    <source>
        <dbReference type="ARBA" id="ARBA00022692"/>
    </source>
</evidence>
<evidence type="ECO:0000256" key="15">
    <source>
        <dbReference type="ARBA" id="ARBA00049902"/>
    </source>
</evidence>
<feature type="transmembrane region" description="Helical" evidence="16">
    <location>
        <begin position="178"/>
        <end position="197"/>
    </location>
</feature>
<dbReference type="EMBL" id="FORY01000016">
    <property type="protein sequence ID" value="SFJ95793.1"/>
    <property type="molecule type" value="Genomic_DNA"/>
</dbReference>
<proteinExistence type="inferred from homology"/>
<evidence type="ECO:0000313" key="17">
    <source>
        <dbReference type="EMBL" id="SFJ95793.1"/>
    </source>
</evidence>
<dbReference type="EC" id="2.4.99.28" evidence="14"/>
<dbReference type="GO" id="GO:0008360">
    <property type="term" value="P:regulation of cell shape"/>
    <property type="evidence" value="ECO:0007669"/>
    <property type="project" value="UniProtKB-KW"/>
</dbReference>
<evidence type="ECO:0000256" key="10">
    <source>
        <dbReference type="ARBA" id="ARBA00033270"/>
    </source>
</evidence>
<keyword evidence="2" id="KW-0328">Glycosyltransferase</keyword>
<reference evidence="17 18" key="1">
    <citation type="submission" date="2016-10" db="EMBL/GenBank/DDBJ databases">
        <authorList>
            <person name="de Groot N.N."/>
        </authorList>
    </citation>
    <scope>NUCLEOTIDE SEQUENCE [LARGE SCALE GENOMIC DNA]</scope>
    <source>
        <strain evidence="17 18">CGMCC 1.8891</strain>
    </source>
</reference>
<evidence type="ECO:0000256" key="7">
    <source>
        <dbReference type="ARBA" id="ARBA00022989"/>
    </source>
</evidence>
<keyword evidence="8 16" id="KW-0472">Membrane</keyword>
<dbReference type="PANTHER" id="PTHR30474:SF2">
    <property type="entry name" value="PEPTIDOGLYCAN GLYCOSYLTRANSFERASE FTSW-RELATED"/>
    <property type="match status" value="1"/>
</dbReference>
<feature type="transmembrane region" description="Helical" evidence="16">
    <location>
        <begin position="244"/>
        <end position="261"/>
    </location>
</feature>
<dbReference type="GO" id="GO:0008955">
    <property type="term" value="F:peptidoglycan glycosyltransferase activity"/>
    <property type="evidence" value="ECO:0007669"/>
    <property type="project" value="UniProtKB-EC"/>
</dbReference>
<dbReference type="GO" id="GO:0005886">
    <property type="term" value="C:plasma membrane"/>
    <property type="evidence" value="ECO:0007669"/>
    <property type="project" value="TreeGrafter"/>
</dbReference>
<dbReference type="Pfam" id="PF01098">
    <property type="entry name" value="FTSW_RODA_SPOVE"/>
    <property type="match status" value="1"/>
</dbReference>
<comment type="subcellular location">
    <subcellularLocation>
        <location evidence="1">Membrane</location>
        <topology evidence="1">Multi-pass membrane protein</topology>
    </subcellularLocation>
</comment>
<feature type="transmembrane region" description="Helical" evidence="16">
    <location>
        <begin position="370"/>
        <end position="391"/>
    </location>
</feature>
<evidence type="ECO:0000256" key="9">
    <source>
        <dbReference type="ARBA" id="ARBA00032370"/>
    </source>
</evidence>
<dbReference type="GO" id="GO:0051301">
    <property type="term" value="P:cell division"/>
    <property type="evidence" value="ECO:0007669"/>
    <property type="project" value="UniProtKB-KW"/>
</dbReference>
<evidence type="ECO:0000256" key="13">
    <source>
        <dbReference type="ARBA" id="ARBA00041418"/>
    </source>
</evidence>
<keyword evidence="18" id="KW-1185">Reference proteome</keyword>
<feature type="transmembrane region" description="Helical" evidence="16">
    <location>
        <begin position="436"/>
        <end position="457"/>
    </location>
</feature>
<evidence type="ECO:0000256" key="6">
    <source>
        <dbReference type="ARBA" id="ARBA00022984"/>
    </source>
</evidence>
<evidence type="ECO:0000256" key="14">
    <source>
        <dbReference type="ARBA" id="ARBA00044770"/>
    </source>
</evidence>
<evidence type="ECO:0000256" key="12">
    <source>
        <dbReference type="ARBA" id="ARBA00041185"/>
    </source>
</evidence>
<sequence length="475" mass="51288">MWKGLKPLAKHFSASMWGFPVSINDRDQFEICNVLAEAFGKTPLFCAPQIGETQSVVAQSEKNRYSGQIRSGKPDEKYDNEAVGGIMTEMVYGSTPVRVGEPILPRWWRTIDKWTLSCVFILFGIGLLLGLAASPPLAEKNGFADLFHYVKRQAFFGSLGLMVMIGVTMMDPARVRRLAVLGFAATLISLFLLPAFGTDFGKGATRWFSLGFASVQPSEFLKPAFVITSAWLMAAGLEIGGPPGRLYSFLITALVVILLALQPDFGQASLILFAWGVMYFVAGAPLTLLVGIAGLVVAGGTFAYHNSEHFARRIDGFLNPSIDPTTQIGYATNAIREGGFFGVGVGEGTVKWSLPDAHTDFIIAVAAEEYGLILVLIIIALYATITVRSLWRLLKERDPFIRLAGTGLACAFGIQAFINMGVAVRLLPAKGMTLPFVSYGGSSVIASGIALGALLAFTRTRPQGEIGDILIRRGR</sequence>
<feature type="transmembrane region" description="Helical" evidence="16">
    <location>
        <begin position="114"/>
        <end position="133"/>
    </location>
</feature>
<feature type="transmembrane region" description="Helical" evidence="16">
    <location>
        <begin position="403"/>
        <end position="424"/>
    </location>
</feature>
<dbReference type="GO" id="GO:0015648">
    <property type="term" value="F:lipid-linked peptidoglycan transporter activity"/>
    <property type="evidence" value="ECO:0007669"/>
    <property type="project" value="TreeGrafter"/>
</dbReference>